<reference evidence="7 8" key="1">
    <citation type="journal article" date="2009" name="Nature">
        <title>Evolution of pathogenicity and sexual reproduction in eight Candida genomes.</title>
        <authorList>
            <person name="Butler G."/>
            <person name="Rasmussen M.D."/>
            <person name="Lin M.F."/>
            <person name="Santos M.A."/>
            <person name="Sakthikumar S."/>
            <person name="Munro C.A."/>
            <person name="Rheinbay E."/>
            <person name="Grabherr M."/>
            <person name="Forche A."/>
            <person name="Reedy J.L."/>
            <person name="Agrafioti I."/>
            <person name="Arnaud M.B."/>
            <person name="Bates S."/>
            <person name="Brown A.J."/>
            <person name="Brunke S."/>
            <person name="Costanzo M.C."/>
            <person name="Fitzpatrick D.A."/>
            <person name="de Groot P.W."/>
            <person name="Harris D."/>
            <person name="Hoyer L.L."/>
            <person name="Hube B."/>
            <person name="Klis F.M."/>
            <person name="Kodira C."/>
            <person name="Lennard N."/>
            <person name="Logue M.E."/>
            <person name="Martin R."/>
            <person name="Neiman A.M."/>
            <person name="Nikolaou E."/>
            <person name="Quail M.A."/>
            <person name="Quinn J."/>
            <person name="Santos M.C."/>
            <person name="Schmitzberger F.F."/>
            <person name="Sherlock G."/>
            <person name="Shah P."/>
            <person name="Silverstein K.A."/>
            <person name="Skrzypek M.S."/>
            <person name="Soll D."/>
            <person name="Staggs R."/>
            <person name="Stansfield I."/>
            <person name="Stumpf M.P."/>
            <person name="Sudbery P.E."/>
            <person name="Srikantha T."/>
            <person name="Zeng Q."/>
            <person name="Berman J."/>
            <person name="Berriman M."/>
            <person name="Heitman J."/>
            <person name="Gow N.A."/>
            <person name="Lorenz M.C."/>
            <person name="Birren B.W."/>
            <person name="Kellis M."/>
            <person name="Cuomo C.A."/>
        </authorList>
    </citation>
    <scope>NUCLEOTIDE SEQUENCE [LARGE SCALE GENOMIC DNA]</scope>
    <source>
        <strain evidence="8">ATCC 6260 / CBS 566 / DSM 6381 / JCM 1539 / NBRC 10279 / NRRL Y-324</strain>
    </source>
</reference>
<sequence>MEPPKDSDSVEMDKSKVDFTSGGVDKFKFYPDNPENHRHKYRFSMKEPSKYYDPCEETRQASINCMIRNPEDKKTVCQDFFDAYKECKRDFFNKKRQDKREGKKGWGAW</sequence>
<dbReference type="SUPFAM" id="SSF47072">
    <property type="entry name" value="Cysteine alpha-hairpin motif"/>
    <property type="match status" value="1"/>
</dbReference>
<dbReference type="KEGG" id="pgu:PGUG_00311"/>
<accession>A5DAK6</accession>
<dbReference type="OMA" id="NPENHRH"/>
<dbReference type="STRING" id="294746.A5DAK6"/>
<dbReference type="VEuPathDB" id="FungiDB:PGUG_00311"/>
<dbReference type="PANTHER" id="PTHR46811">
    <property type="entry name" value="COILED-COIL-HELIX-COILED-COIL-HELIX DOMAIN-CONTAINING PROTEIN 7"/>
    <property type="match status" value="1"/>
</dbReference>
<name>A5DAK6_PICGU</name>
<dbReference type="AlphaFoldDB" id="A5DAK6"/>
<dbReference type="Proteomes" id="UP000001997">
    <property type="component" value="Unassembled WGS sequence"/>
</dbReference>
<keyword evidence="8" id="KW-1185">Reference proteome</keyword>
<dbReference type="HOGENOM" id="CLU_153383_0_0_1"/>
<dbReference type="InterPro" id="IPR051040">
    <property type="entry name" value="COX23"/>
</dbReference>
<dbReference type="GO" id="GO:0033617">
    <property type="term" value="P:mitochondrial respiratory chain complex IV assembly"/>
    <property type="evidence" value="ECO:0007669"/>
    <property type="project" value="EnsemblFungi"/>
</dbReference>
<dbReference type="GeneID" id="5128978"/>
<keyword evidence="4" id="KW-1015">Disulfide bond</keyword>
<dbReference type="PROSITE" id="PS51808">
    <property type="entry name" value="CHCH"/>
    <property type="match status" value="1"/>
</dbReference>
<dbReference type="eggNOG" id="KOG4618">
    <property type="taxonomic scope" value="Eukaryota"/>
</dbReference>
<evidence type="ECO:0000256" key="6">
    <source>
        <dbReference type="ARBA" id="ARBA00041104"/>
    </source>
</evidence>
<dbReference type="EMBL" id="CH408155">
    <property type="protein sequence ID" value="EDK36213.2"/>
    <property type="molecule type" value="Genomic_DNA"/>
</dbReference>
<evidence type="ECO:0000256" key="1">
    <source>
        <dbReference type="ARBA" id="ARBA00003875"/>
    </source>
</evidence>
<gene>
    <name evidence="7" type="ORF">PGUG_00311</name>
</gene>
<dbReference type="OrthoDB" id="9971592at2759"/>
<comment type="similarity">
    <text evidence="5">Belongs to the COX23 family.</text>
</comment>
<evidence type="ECO:0000313" key="8">
    <source>
        <dbReference type="Proteomes" id="UP000001997"/>
    </source>
</evidence>
<dbReference type="GO" id="GO:0005758">
    <property type="term" value="C:mitochondrial intermembrane space"/>
    <property type="evidence" value="ECO:0007669"/>
    <property type="project" value="UniProtKB-SubCell"/>
</dbReference>
<evidence type="ECO:0000256" key="2">
    <source>
        <dbReference type="ARBA" id="ARBA00004569"/>
    </source>
</evidence>
<dbReference type="InterPro" id="IPR009069">
    <property type="entry name" value="Cys_alpha_HP_mot_SF"/>
</dbReference>
<proteinExistence type="inferred from homology"/>
<evidence type="ECO:0000256" key="5">
    <source>
        <dbReference type="ARBA" id="ARBA00038264"/>
    </source>
</evidence>
<evidence type="ECO:0000256" key="4">
    <source>
        <dbReference type="ARBA" id="ARBA00023157"/>
    </source>
</evidence>
<dbReference type="FunCoup" id="A5DAK6">
    <property type="interactions" value="13"/>
</dbReference>
<comment type="subcellular location">
    <subcellularLocation>
        <location evidence="2">Mitochondrion intermembrane space</location>
    </subcellularLocation>
</comment>
<dbReference type="InParanoid" id="A5DAK6"/>
<dbReference type="PANTHER" id="PTHR46811:SF1">
    <property type="entry name" value="COILED-COIL-HELIX-COILED-COIL-HELIX DOMAIN-CONTAINING PROTEIN 7"/>
    <property type="match status" value="1"/>
</dbReference>
<dbReference type="RefSeq" id="XP_001486934.2">
    <property type="nucleotide sequence ID" value="XM_001486884.1"/>
</dbReference>
<keyword evidence="3" id="KW-0496">Mitochondrion</keyword>
<comment type="function">
    <text evidence="1">Required for the assembly of cytochrome c oxidase.</text>
</comment>
<evidence type="ECO:0000313" key="7">
    <source>
        <dbReference type="EMBL" id="EDK36213.2"/>
    </source>
</evidence>
<organism evidence="7 8">
    <name type="scientific">Meyerozyma guilliermondii (strain ATCC 6260 / CBS 566 / DSM 6381 / JCM 1539 / NBRC 10279 / NRRL Y-324)</name>
    <name type="common">Yeast</name>
    <name type="synonym">Candida guilliermondii</name>
    <dbReference type="NCBI Taxonomy" id="294746"/>
    <lineage>
        <taxon>Eukaryota</taxon>
        <taxon>Fungi</taxon>
        <taxon>Dikarya</taxon>
        <taxon>Ascomycota</taxon>
        <taxon>Saccharomycotina</taxon>
        <taxon>Pichiomycetes</taxon>
        <taxon>Debaryomycetaceae</taxon>
        <taxon>Meyerozyma</taxon>
    </lineage>
</organism>
<evidence type="ECO:0000256" key="3">
    <source>
        <dbReference type="ARBA" id="ARBA00023128"/>
    </source>
</evidence>
<protein>
    <recommendedName>
        <fullName evidence="6">Cytochrome c oxidase-assembly factor COX23, mitochondrial</fullName>
    </recommendedName>
</protein>